<sequence>MANFKQHIKSRLKWARDKLLSSVHNRLDRLEHTLQNMSDPQFGKISHPQKFLVFKRIENLSNENFIVANKKIAAGGGGESFSDKPTHHGYFEYDEKSKDPASPLNPWAFIRVRNEICTLEECLHSILPAIQRGVIGYNDCDDGSAEVILDFCQKFPSFVPISYPYKVAQLGRETPEHLHNTLYHYSNYVFSFIPRNQWVVKIDVDHIHDAKKLYKSFYTVRNTYETLAYSRVHFLVKDGRVFVWHVNVAGEDDFGFVENCAGHFLLYNRDCGFVKHPEQNWIEEMCYKRPVEFVGDPELMNWHFPYIKPRRASEAEKCKWVPLADFKEYHKKLLGNKIPYDMVDEERILEIYSKFKTPH</sequence>
<evidence type="ECO:0000313" key="1">
    <source>
        <dbReference type="EMBL" id="CBY83716.1"/>
    </source>
</evidence>
<dbReference type="GeneID" id="36133746"/>
<dbReference type="KEGG" id="hfe:HFELIS_16320"/>
<name>E7ABL1_HELFC</name>
<dbReference type="EMBL" id="FQ670179">
    <property type="protein sequence ID" value="CBY83716.1"/>
    <property type="molecule type" value="Genomic_DNA"/>
</dbReference>
<dbReference type="InterPro" id="IPR029044">
    <property type="entry name" value="Nucleotide-diphossugar_trans"/>
</dbReference>
<proteinExistence type="predicted"/>
<protein>
    <submittedName>
        <fullName evidence="1">Beta-1,4-N-acetylgalactosaminyltransferase</fullName>
    </submittedName>
</protein>
<dbReference type="RefSeq" id="WP_013470121.1">
    <property type="nucleotide sequence ID" value="NC_014810.2"/>
</dbReference>
<dbReference type="Pfam" id="PF06306">
    <property type="entry name" value="CgtA"/>
    <property type="match status" value="1"/>
</dbReference>
<organism evidence="1 2">
    <name type="scientific">Helicobacter felis (strain ATCC 49179 / CCUG 28539 / NCTC 12436 / CS1)</name>
    <dbReference type="NCBI Taxonomy" id="936155"/>
    <lineage>
        <taxon>Bacteria</taxon>
        <taxon>Pseudomonadati</taxon>
        <taxon>Campylobacterota</taxon>
        <taxon>Epsilonproteobacteria</taxon>
        <taxon>Campylobacterales</taxon>
        <taxon>Helicobacteraceae</taxon>
        <taxon>Helicobacter</taxon>
    </lineage>
</organism>
<keyword evidence="2" id="KW-1185">Reference proteome</keyword>
<dbReference type="eggNOG" id="COG1083">
    <property type="taxonomic scope" value="Bacteria"/>
</dbReference>
<dbReference type="SUPFAM" id="SSF53448">
    <property type="entry name" value="Nucleotide-diphospho-sugar transferases"/>
    <property type="match status" value="1"/>
</dbReference>
<gene>
    <name evidence="1" type="ordered locus">Hfelis_16320</name>
</gene>
<dbReference type="Proteomes" id="UP000007934">
    <property type="component" value="Chromosome"/>
</dbReference>
<dbReference type="STRING" id="936155.HFELIS_16320"/>
<dbReference type="InterPro" id="IPR010446">
    <property type="entry name" value="GalNAc_Trfase_b"/>
</dbReference>
<accession>E7ABL1</accession>
<reference evidence="1 2" key="1">
    <citation type="journal article" date="2011" name="Genome Biol. Evol.">
        <title>Comparative whole genome sequence analysis of the carcinogenic bacterial model pathogen Helicobacter felis.</title>
        <authorList>
            <person name="Arnold I.C."/>
            <person name="Zigova Z."/>
            <person name="Holden M."/>
            <person name="Lawley T.D."/>
            <person name="Rad R."/>
            <person name="Dougan G."/>
            <person name="Falkow S."/>
            <person name="Bentley S.D."/>
            <person name="Muller A."/>
        </authorList>
    </citation>
    <scope>NUCLEOTIDE SEQUENCE [LARGE SCALE GENOMIC DNA]</scope>
    <source>
        <strain evidence="2">ATCC 49179 / CCUG 28539 / NCTC 12436 / CS1</strain>
    </source>
</reference>
<dbReference type="GO" id="GO:0016740">
    <property type="term" value="F:transferase activity"/>
    <property type="evidence" value="ECO:0007669"/>
    <property type="project" value="UniProtKB-KW"/>
</dbReference>
<evidence type="ECO:0000313" key="2">
    <source>
        <dbReference type="Proteomes" id="UP000007934"/>
    </source>
</evidence>
<dbReference type="AlphaFoldDB" id="E7ABL1"/>
<dbReference type="HOGENOM" id="CLU_065977_0_0_7"/>